<feature type="compositionally biased region" description="Low complexity" evidence="2">
    <location>
        <begin position="338"/>
        <end position="348"/>
    </location>
</feature>
<feature type="coiled-coil region" evidence="1">
    <location>
        <begin position="437"/>
        <end position="497"/>
    </location>
</feature>
<evidence type="ECO:0000256" key="1">
    <source>
        <dbReference type="SAM" id="Coils"/>
    </source>
</evidence>
<feature type="compositionally biased region" description="Pro residues" evidence="2">
    <location>
        <begin position="311"/>
        <end position="320"/>
    </location>
</feature>
<evidence type="ECO:0000313" key="3">
    <source>
        <dbReference type="EMBL" id="WFC96018.1"/>
    </source>
</evidence>
<feature type="region of interest" description="Disordered" evidence="2">
    <location>
        <begin position="1"/>
        <end position="436"/>
    </location>
</feature>
<keyword evidence="4" id="KW-1185">Reference proteome</keyword>
<evidence type="ECO:0000256" key="2">
    <source>
        <dbReference type="SAM" id="MobiDB-lite"/>
    </source>
</evidence>
<feature type="compositionally biased region" description="Pro residues" evidence="2">
    <location>
        <begin position="349"/>
        <end position="359"/>
    </location>
</feature>
<feature type="compositionally biased region" description="Acidic residues" evidence="2">
    <location>
        <begin position="62"/>
        <end position="75"/>
    </location>
</feature>
<name>A0AAF0ITL5_9BASI</name>
<feature type="compositionally biased region" description="Pro residues" evidence="2">
    <location>
        <begin position="265"/>
        <end position="274"/>
    </location>
</feature>
<protein>
    <submittedName>
        <fullName evidence="3">Uncharacterized protein</fullName>
    </submittedName>
</protein>
<sequence length="790" mass="85614">MQRASEARKIGRLPALARTPEHGARTRSPRLSQPWDVALDESPLTGGLDTLAMPTLARADVYGDDEEGEQDTDEDFVPRDSESEQDTIDDDDNAHDDAYAAEAAPEEAAAPNDQDDVMDADTHRGAPTPNTHTYVPPQPPRSAPRAAQAPSRPARATPAQRTTHEPRPNPTPRPVPSSARAHTPRTPAHVETELPADDYYSKIDFDKITDPFTDTRRAQMRGLRKTHEMRTAPPEVPAPHTPTPPPESPHASPPASPAPRHVVPVPTPPAPAPHAAPRDPTPKRPTPRTSERPAPQTSVRPALRTSERAEPTPPRAPPTPSVERYAPAPTPAKVAPSPMAVATPATRPAVPPSPSPAAAPTPAAAPSHAAPSPVLRTSAPSRRGSAMPADAPLAEPSGTRGVSAQRPRASVAEALRARRSVQDAPTPRTPARPTRSNRLLTEELLKWKRRCAQLEDELREAQQRMEDVQHDAASGDLAELEAQVTALQRGRDRDRRAMRQRVRVLESHMAETKLKYDERYWRLLTSSERTPDADSADVRLVVCENEMLQLQSANAELARELRVVKSHASFLLGLYKWRGEQAGSDSAQLAHLQQRLDDETRARQRAERRLQELQLHAPRAASPDMDDAPEPEPPTPAVLDESVGEASSPALDAHPLPERPAPRPRVRGTALTQGRPRKKQDTSSSPPAPPLEAFGIARSESPRPEPSATPEPAVLQPGMTPMLRRAGAPSALALDVESTPVLDAGEASPARKKKRKLLSANPNFLRLNEASATLSPGHDLLMPLSPAQLP</sequence>
<feature type="compositionally biased region" description="Low complexity" evidence="2">
    <location>
        <begin position="360"/>
        <end position="374"/>
    </location>
</feature>
<feature type="compositionally biased region" description="Pro residues" evidence="2">
    <location>
        <begin position="234"/>
        <end position="257"/>
    </location>
</feature>
<dbReference type="Proteomes" id="UP001216638">
    <property type="component" value="Chromosome 3"/>
</dbReference>
<feature type="compositionally biased region" description="Low complexity" evidence="2">
    <location>
        <begin position="100"/>
        <end position="112"/>
    </location>
</feature>
<dbReference type="AlphaFoldDB" id="A0AAF0ITL5"/>
<feature type="compositionally biased region" description="Acidic residues" evidence="2">
    <location>
        <begin position="83"/>
        <end position="94"/>
    </location>
</feature>
<feature type="compositionally biased region" description="Low complexity" evidence="2">
    <location>
        <begin position="612"/>
        <end position="623"/>
    </location>
</feature>
<gene>
    <name evidence="3" type="ORF">MBRA1_002674</name>
</gene>
<feature type="compositionally biased region" description="Low complexity" evidence="2">
    <location>
        <begin position="143"/>
        <end position="161"/>
    </location>
</feature>
<evidence type="ECO:0000313" key="4">
    <source>
        <dbReference type="Proteomes" id="UP001216638"/>
    </source>
</evidence>
<feature type="region of interest" description="Disordered" evidence="2">
    <location>
        <begin position="612"/>
        <end position="756"/>
    </location>
</feature>
<feature type="compositionally biased region" description="Basic and acidic residues" evidence="2">
    <location>
        <begin position="199"/>
        <end position="217"/>
    </location>
</feature>
<dbReference type="EMBL" id="CP119953">
    <property type="protein sequence ID" value="WFC96018.1"/>
    <property type="molecule type" value="Genomic_DNA"/>
</dbReference>
<proteinExistence type="predicted"/>
<keyword evidence="1" id="KW-0175">Coiled coil</keyword>
<accession>A0AAF0ITL5</accession>
<organism evidence="3 4">
    <name type="scientific">Malassezia brasiliensis</name>
    <dbReference type="NCBI Taxonomy" id="1821822"/>
    <lineage>
        <taxon>Eukaryota</taxon>
        <taxon>Fungi</taxon>
        <taxon>Dikarya</taxon>
        <taxon>Basidiomycota</taxon>
        <taxon>Ustilaginomycotina</taxon>
        <taxon>Malasseziomycetes</taxon>
        <taxon>Malasseziales</taxon>
        <taxon>Malasseziaceae</taxon>
        <taxon>Malassezia</taxon>
    </lineage>
</organism>
<feature type="compositionally biased region" description="Low complexity" evidence="2">
    <location>
        <begin position="424"/>
        <end position="434"/>
    </location>
</feature>
<reference evidence="3" key="1">
    <citation type="submission" date="2023-03" db="EMBL/GenBank/DDBJ databases">
        <title>Mating type loci evolution in Malassezia.</title>
        <authorList>
            <person name="Coelho M.A."/>
        </authorList>
    </citation>
    <scope>NUCLEOTIDE SEQUENCE</scope>
    <source>
        <strain evidence="3">CBS 14135</strain>
    </source>
</reference>